<dbReference type="RefSeq" id="WP_138237842.1">
    <property type="nucleotide sequence ID" value="NZ_VBRY01000001.1"/>
</dbReference>
<dbReference type="InterPro" id="IPR036188">
    <property type="entry name" value="FAD/NAD-bd_sf"/>
</dbReference>
<dbReference type="PRINTS" id="PR01001">
    <property type="entry name" value="FADG3PDH"/>
</dbReference>
<dbReference type="GO" id="GO:0004368">
    <property type="term" value="F:glycerol-3-phosphate dehydrogenase (quinone) activity"/>
    <property type="evidence" value="ECO:0007669"/>
    <property type="project" value="InterPro"/>
</dbReference>
<dbReference type="SUPFAM" id="SSF51905">
    <property type="entry name" value="FAD/NAD(P)-binding domain"/>
    <property type="match status" value="1"/>
</dbReference>
<organism evidence="7 8">
    <name type="scientific">Mariprofundus erugo</name>
    <dbReference type="NCBI Taxonomy" id="2528639"/>
    <lineage>
        <taxon>Bacteria</taxon>
        <taxon>Pseudomonadati</taxon>
        <taxon>Pseudomonadota</taxon>
        <taxon>Candidatius Mariprofundia</taxon>
        <taxon>Mariprofundales</taxon>
        <taxon>Mariprofundaceae</taxon>
        <taxon>Mariprofundus</taxon>
    </lineage>
</organism>
<comment type="similarity">
    <text evidence="2">Belongs to the FAD-dependent glycerol-3-phosphate dehydrogenase family.</text>
</comment>
<dbReference type="Gene3D" id="3.30.9.10">
    <property type="entry name" value="D-Amino Acid Oxidase, subunit A, domain 2"/>
    <property type="match status" value="1"/>
</dbReference>
<dbReference type="InterPro" id="IPR000447">
    <property type="entry name" value="G3P_DH_FAD-dep"/>
</dbReference>
<proteinExistence type="inferred from homology"/>
<keyword evidence="5" id="KW-0560">Oxidoreductase</keyword>
<evidence type="ECO:0000256" key="3">
    <source>
        <dbReference type="ARBA" id="ARBA00022630"/>
    </source>
</evidence>
<evidence type="ECO:0000259" key="6">
    <source>
        <dbReference type="Pfam" id="PF01266"/>
    </source>
</evidence>
<evidence type="ECO:0000256" key="2">
    <source>
        <dbReference type="ARBA" id="ARBA00007330"/>
    </source>
</evidence>
<name>A0A5R9GYS2_9PROT</name>
<dbReference type="PANTHER" id="PTHR11985">
    <property type="entry name" value="GLYCEROL-3-PHOSPHATE DEHYDROGENASE"/>
    <property type="match status" value="1"/>
</dbReference>
<dbReference type="Proteomes" id="UP000306585">
    <property type="component" value="Unassembled WGS sequence"/>
</dbReference>
<evidence type="ECO:0000256" key="5">
    <source>
        <dbReference type="ARBA" id="ARBA00023002"/>
    </source>
</evidence>
<dbReference type="AlphaFoldDB" id="A0A5R9GYS2"/>
<gene>
    <name evidence="7" type="ORF">FEF65_00590</name>
</gene>
<dbReference type="InterPro" id="IPR006076">
    <property type="entry name" value="FAD-dep_OxRdtase"/>
</dbReference>
<evidence type="ECO:0000313" key="7">
    <source>
        <dbReference type="EMBL" id="TLS69027.1"/>
    </source>
</evidence>
<keyword evidence="3" id="KW-0285">Flavoprotein</keyword>
<dbReference type="GO" id="GO:0046168">
    <property type="term" value="P:glycerol-3-phosphate catabolic process"/>
    <property type="evidence" value="ECO:0007669"/>
    <property type="project" value="TreeGrafter"/>
</dbReference>
<dbReference type="SUPFAM" id="SSF54373">
    <property type="entry name" value="FAD-linked reductases, C-terminal domain"/>
    <property type="match status" value="1"/>
</dbReference>
<dbReference type="Pfam" id="PF01266">
    <property type="entry name" value="DAO"/>
    <property type="match status" value="1"/>
</dbReference>
<protein>
    <submittedName>
        <fullName evidence="7">FAD-dependent oxidoreductase</fullName>
    </submittedName>
</protein>
<comment type="caution">
    <text evidence="7">The sequence shown here is derived from an EMBL/GenBank/DDBJ whole genome shotgun (WGS) entry which is preliminary data.</text>
</comment>
<evidence type="ECO:0000256" key="1">
    <source>
        <dbReference type="ARBA" id="ARBA00001974"/>
    </source>
</evidence>
<feature type="domain" description="FAD dependent oxidoreductase" evidence="6">
    <location>
        <begin position="3"/>
        <end position="318"/>
    </location>
</feature>
<evidence type="ECO:0000256" key="4">
    <source>
        <dbReference type="ARBA" id="ARBA00022827"/>
    </source>
</evidence>
<comment type="cofactor">
    <cofactor evidence="1">
        <name>FAD</name>
        <dbReference type="ChEBI" id="CHEBI:57692"/>
    </cofactor>
</comment>
<sequence>MRVGIVGGGINGLCAAWQLSLSGCDVTLFERGVLLAETSSASSKLLHGGLRYIENLELRLVREALQERGWWLEHVPAHTSRLEICLPVYRQGRRPAWQLKLGLMMYDRLAGSFGIGRHRSVLKEALKSSFPLLKYEGLSGAYLFYDGQMNEQKLGQWVIGQARAAGARLIEQCPVSRVGVDGVIEHANGCDQFDLVVNVAGPWVCELNQVSGVNSHHQLDHVRGSHIVLGREVDRGYLLEVPGERRVFFVLPYDGQTLIGTTEVRQDLHDRVHCSCEERAYLLAAYNHYFSSPAGESDIVDEFAGLRPLISSANDPGRATREYAIERCGQLVSVFGGKWTTARALAKKIVREVNHGVH</sequence>
<dbReference type="EMBL" id="VBRY01000001">
    <property type="protein sequence ID" value="TLS69027.1"/>
    <property type="molecule type" value="Genomic_DNA"/>
</dbReference>
<dbReference type="Gene3D" id="3.50.50.60">
    <property type="entry name" value="FAD/NAD(P)-binding domain"/>
    <property type="match status" value="1"/>
</dbReference>
<accession>A0A5R9GYS2</accession>
<keyword evidence="4" id="KW-0274">FAD</keyword>
<dbReference type="PANTHER" id="PTHR11985:SF15">
    <property type="entry name" value="GLYCEROL-3-PHOSPHATE DEHYDROGENASE, MITOCHONDRIAL"/>
    <property type="match status" value="1"/>
</dbReference>
<dbReference type="PROSITE" id="PS51257">
    <property type="entry name" value="PROKAR_LIPOPROTEIN"/>
    <property type="match status" value="1"/>
</dbReference>
<evidence type="ECO:0000313" key="8">
    <source>
        <dbReference type="Proteomes" id="UP000306585"/>
    </source>
</evidence>
<keyword evidence="8" id="KW-1185">Reference proteome</keyword>
<reference evidence="7 8" key="1">
    <citation type="journal article" date="2019" name="Appl. Environ. Microbiol.">
        <title>Environmental Evidence and Genomic Insight of Iron-oxidizing Bacteria Preference Towards More Corrosion Resistant Stainless Steel at Higher Salinities.</title>
        <authorList>
            <person name="Garrison C.E."/>
            <person name="Price K.A."/>
            <person name="Field E.K."/>
        </authorList>
    </citation>
    <scope>NUCLEOTIDE SEQUENCE [LARGE SCALE GENOMIC DNA]</scope>
    <source>
        <strain evidence="7 8">P3</strain>
    </source>
</reference>